<proteinExistence type="predicted"/>
<gene>
    <name evidence="1" type="ORF">NN4_10430</name>
</gene>
<dbReference type="AlphaFoldDB" id="A0A511M7A3"/>
<dbReference type="EMBL" id="BJXA01000003">
    <property type="protein sequence ID" value="GEM36524.1"/>
    <property type="molecule type" value="Genomic_DNA"/>
</dbReference>
<organism evidence="1 2">
    <name type="scientific">Nocardia ninae NBRC 108245</name>
    <dbReference type="NCBI Taxonomy" id="1210091"/>
    <lineage>
        <taxon>Bacteria</taxon>
        <taxon>Bacillati</taxon>
        <taxon>Actinomycetota</taxon>
        <taxon>Actinomycetes</taxon>
        <taxon>Mycobacteriales</taxon>
        <taxon>Nocardiaceae</taxon>
        <taxon>Nocardia</taxon>
    </lineage>
</organism>
<sequence>MKTEEPESPGDRGRRGGVRRLLKTILWVRAAATIVDLAVRALSRKVGDDPAGSVGWSPTELGTWLLNVIRSLWD</sequence>
<comment type="caution">
    <text evidence="1">The sequence shown here is derived from an EMBL/GenBank/DDBJ whole genome shotgun (WGS) entry which is preliminary data.</text>
</comment>
<evidence type="ECO:0000313" key="1">
    <source>
        <dbReference type="EMBL" id="GEM36524.1"/>
    </source>
</evidence>
<evidence type="ECO:0000313" key="2">
    <source>
        <dbReference type="Proteomes" id="UP000321424"/>
    </source>
</evidence>
<protein>
    <submittedName>
        <fullName evidence="1">Uncharacterized protein</fullName>
    </submittedName>
</protein>
<name>A0A511M7A3_9NOCA</name>
<keyword evidence="2" id="KW-1185">Reference proteome</keyword>
<dbReference type="Proteomes" id="UP000321424">
    <property type="component" value="Unassembled WGS sequence"/>
</dbReference>
<reference evidence="1 2" key="1">
    <citation type="submission" date="2019-07" db="EMBL/GenBank/DDBJ databases">
        <title>Whole genome shotgun sequence of Nocardia ninae NBRC 108245.</title>
        <authorList>
            <person name="Hosoyama A."/>
            <person name="Uohara A."/>
            <person name="Ohji S."/>
            <person name="Ichikawa N."/>
        </authorList>
    </citation>
    <scope>NUCLEOTIDE SEQUENCE [LARGE SCALE GENOMIC DNA]</scope>
    <source>
        <strain evidence="1 2">NBRC 108245</strain>
    </source>
</reference>
<accession>A0A511M7A3</accession>